<dbReference type="Pfam" id="PF05630">
    <property type="entry name" value="NPP1"/>
    <property type="match status" value="1"/>
</dbReference>
<accession>A0A225WSX4</accession>
<dbReference type="GO" id="GO:0005576">
    <property type="term" value="C:extracellular region"/>
    <property type="evidence" value="ECO:0007669"/>
    <property type="project" value="UniProtKB-SubCell"/>
</dbReference>
<dbReference type="AlphaFoldDB" id="A0A225WSX4"/>
<dbReference type="PANTHER" id="PTHR33657:SF8">
    <property type="entry name" value="DOMAIN PROTEIN, PUTATIVE (AFU_ORTHOLOGUE AFUA_5G00600)-RELATED"/>
    <property type="match status" value="1"/>
</dbReference>
<proteinExistence type="inferred from homology"/>
<evidence type="ECO:0008006" key="7">
    <source>
        <dbReference type="Google" id="ProtNLM"/>
    </source>
</evidence>
<comment type="caution">
    <text evidence="5">The sequence shown here is derived from an EMBL/GenBank/DDBJ whole genome shotgun (WGS) entry which is preliminary data.</text>
</comment>
<sequence>MYAWYFPKGFSWIGLPNKRHDWQSVVVWIGNPALESPKIIGVSTSKSDTNYNKHIKMRPNNFAGYRSKTSRSGRTYRRETLAYGSNTTLRFNHDNNIYFSSWDGEFPDLIMWDQLTDAARGTLNDNKNFGDVEVPFNDEHFQDHLEKAWPI</sequence>
<protein>
    <recommendedName>
        <fullName evidence="7">Necrosis inducing protein NPP1</fullName>
    </recommendedName>
</protein>
<organism evidence="5 6">
    <name type="scientific">Phytophthora megakarya</name>
    <dbReference type="NCBI Taxonomy" id="4795"/>
    <lineage>
        <taxon>Eukaryota</taxon>
        <taxon>Sar</taxon>
        <taxon>Stramenopiles</taxon>
        <taxon>Oomycota</taxon>
        <taxon>Peronosporomycetes</taxon>
        <taxon>Peronosporales</taxon>
        <taxon>Peronosporaceae</taxon>
        <taxon>Phytophthora</taxon>
    </lineage>
</organism>
<dbReference type="STRING" id="4795.A0A225WSX4"/>
<evidence type="ECO:0000256" key="3">
    <source>
        <dbReference type="ARBA" id="ARBA00022525"/>
    </source>
</evidence>
<gene>
    <name evidence="5" type="ORF">PHMEG_0005451</name>
</gene>
<evidence type="ECO:0000256" key="1">
    <source>
        <dbReference type="ARBA" id="ARBA00004613"/>
    </source>
</evidence>
<dbReference type="InterPro" id="IPR008701">
    <property type="entry name" value="NPP1"/>
</dbReference>
<evidence type="ECO:0000313" key="6">
    <source>
        <dbReference type="Proteomes" id="UP000198211"/>
    </source>
</evidence>
<keyword evidence="4" id="KW-0843">Virulence</keyword>
<dbReference type="Proteomes" id="UP000198211">
    <property type="component" value="Unassembled WGS sequence"/>
</dbReference>
<dbReference type="EMBL" id="NBNE01000353">
    <property type="protein sequence ID" value="OWZ20167.1"/>
    <property type="molecule type" value="Genomic_DNA"/>
</dbReference>
<comment type="similarity">
    <text evidence="2">Belongs to the Necrosis inducing protein (NPP1) family.</text>
</comment>
<dbReference type="PANTHER" id="PTHR33657">
    <property type="entry name" value="DOMAIN PROTEIN, PUTATIVE (AFU_ORTHOLOGUE AFUA_5G00600)-RELATED"/>
    <property type="match status" value="1"/>
</dbReference>
<evidence type="ECO:0000256" key="4">
    <source>
        <dbReference type="ARBA" id="ARBA00023026"/>
    </source>
</evidence>
<comment type="subcellular location">
    <subcellularLocation>
        <location evidence="1">Secreted</location>
    </subcellularLocation>
</comment>
<reference evidence="6" key="1">
    <citation type="submission" date="2017-03" db="EMBL/GenBank/DDBJ databases">
        <title>Phytopthora megakarya and P. palmivora, two closely related causual agents of cacao black pod achieved similar genome size and gene model numbers by different mechanisms.</title>
        <authorList>
            <person name="Ali S."/>
            <person name="Shao J."/>
            <person name="Larry D.J."/>
            <person name="Kronmiller B."/>
            <person name="Shen D."/>
            <person name="Strem M.D."/>
            <person name="Melnick R.L."/>
            <person name="Guiltinan M.J."/>
            <person name="Tyler B.M."/>
            <person name="Meinhardt L.W."/>
            <person name="Bailey B.A."/>
        </authorList>
    </citation>
    <scope>NUCLEOTIDE SEQUENCE [LARGE SCALE GENOMIC DNA]</scope>
    <source>
        <strain evidence="6">zdho120</strain>
    </source>
</reference>
<keyword evidence="6" id="KW-1185">Reference proteome</keyword>
<name>A0A225WSX4_9STRA</name>
<dbReference type="OrthoDB" id="122633at2759"/>
<evidence type="ECO:0000313" key="5">
    <source>
        <dbReference type="EMBL" id="OWZ20167.1"/>
    </source>
</evidence>
<evidence type="ECO:0000256" key="2">
    <source>
        <dbReference type="ARBA" id="ARBA00009520"/>
    </source>
</evidence>
<keyword evidence="3" id="KW-0964">Secreted</keyword>